<dbReference type="AlphaFoldDB" id="A0A5J4WHE1"/>
<gene>
    <name evidence="1" type="ORF">EZS28_010350</name>
</gene>
<dbReference type="Proteomes" id="UP000324800">
    <property type="component" value="Unassembled WGS sequence"/>
</dbReference>
<proteinExistence type="predicted"/>
<dbReference type="InterPro" id="IPR043136">
    <property type="entry name" value="B30.2/SPRY_sf"/>
</dbReference>
<organism evidence="1 2">
    <name type="scientific">Streblomastix strix</name>
    <dbReference type="NCBI Taxonomy" id="222440"/>
    <lineage>
        <taxon>Eukaryota</taxon>
        <taxon>Metamonada</taxon>
        <taxon>Preaxostyla</taxon>
        <taxon>Oxymonadida</taxon>
        <taxon>Streblomastigidae</taxon>
        <taxon>Streblomastix</taxon>
    </lineage>
</organism>
<evidence type="ECO:0008006" key="3">
    <source>
        <dbReference type="Google" id="ProtNLM"/>
    </source>
</evidence>
<name>A0A5J4WHE1_9EUKA</name>
<comment type="caution">
    <text evidence="1">The sequence shown here is derived from an EMBL/GenBank/DDBJ whole genome shotgun (WGS) entry which is preliminary data.</text>
</comment>
<dbReference type="Gene3D" id="2.60.120.920">
    <property type="match status" value="1"/>
</dbReference>
<protein>
    <recommendedName>
        <fullName evidence="3">SPRY domain-containing protein</fullName>
    </recommendedName>
</protein>
<sequence length="194" mass="21807">MKKKKKKNFPITVINPDPRDFDFADIDGIRKKITKKKNQIHDSVTISQVLENGVWSLETQFNEQGQCQAVGIVENSYNIPACADLAQAPYNMHVAFFTGHAWSSGKIYCKGTQTPGNAIYIKNQFVKAEYNSDKGTLIFFINGVQQPVYISGIKEKVRFFIFMFHAGATCVIHSMKKLADPTSGHVANEKAVQW</sequence>
<evidence type="ECO:0000313" key="1">
    <source>
        <dbReference type="EMBL" id="KAA6394123.1"/>
    </source>
</evidence>
<evidence type="ECO:0000313" key="2">
    <source>
        <dbReference type="Proteomes" id="UP000324800"/>
    </source>
</evidence>
<accession>A0A5J4WHE1</accession>
<dbReference type="EMBL" id="SNRW01002034">
    <property type="protein sequence ID" value="KAA6394123.1"/>
    <property type="molecule type" value="Genomic_DNA"/>
</dbReference>
<reference evidence="1 2" key="1">
    <citation type="submission" date="2019-03" db="EMBL/GenBank/DDBJ databases">
        <title>Single cell metagenomics reveals metabolic interactions within the superorganism composed of flagellate Streblomastix strix and complex community of Bacteroidetes bacteria on its surface.</title>
        <authorList>
            <person name="Treitli S.C."/>
            <person name="Kolisko M."/>
            <person name="Husnik F."/>
            <person name="Keeling P."/>
            <person name="Hampl V."/>
        </authorList>
    </citation>
    <scope>NUCLEOTIDE SEQUENCE [LARGE SCALE GENOMIC DNA]</scope>
    <source>
        <strain evidence="1">ST1C</strain>
    </source>
</reference>